<organism evidence="9">
    <name type="scientific">freshwater metagenome</name>
    <dbReference type="NCBI Taxonomy" id="449393"/>
    <lineage>
        <taxon>unclassified sequences</taxon>
        <taxon>metagenomes</taxon>
        <taxon>ecological metagenomes</taxon>
    </lineage>
</organism>
<keyword evidence="2" id="KW-0963">Cytoplasm</keyword>
<feature type="domain" description="SpoVT-AbrB" evidence="7">
    <location>
        <begin position="97"/>
        <end position="140"/>
    </location>
</feature>
<dbReference type="InterPro" id="IPR035644">
    <property type="entry name" value="MraZ_C"/>
</dbReference>
<keyword evidence="5" id="KW-0238">DNA-binding</keyword>
<dbReference type="HAMAP" id="MF_01008">
    <property type="entry name" value="MraZ"/>
    <property type="match status" value="1"/>
</dbReference>
<keyword evidence="6" id="KW-0804">Transcription</keyword>
<protein>
    <recommendedName>
        <fullName evidence="1">Transcriptional regulator MraZ</fullName>
    </recommendedName>
</protein>
<dbReference type="CDD" id="cd16320">
    <property type="entry name" value="MraZ_N"/>
    <property type="match status" value="1"/>
</dbReference>
<dbReference type="NCBIfam" id="TIGR00242">
    <property type="entry name" value="division/cell wall cluster transcriptional repressor MraZ"/>
    <property type="match status" value="1"/>
</dbReference>
<evidence type="ECO:0000313" key="10">
    <source>
        <dbReference type="EMBL" id="CAB5038312.1"/>
    </source>
</evidence>
<dbReference type="EMBL" id="CAFBND010000015">
    <property type="protein sequence ID" value="CAB4933092.1"/>
    <property type="molecule type" value="Genomic_DNA"/>
</dbReference>
<dbReference type="AlphaFoldDB" id="A0A6J7IRZ4"/>
<dbReference type="InterPro" id="IPR038619">
    <property type="entry name" value="MraZ_sf"/>
</dbReference>
<dbReference type="EMBL" id="CAFBPU010000053">
    <property type="protein sequence ID" value="CAB5038312.1"/>
    <property type="molecule type" value="Genomic_DNA"/>
</dbReference>
<dbReference type="GO" id="GO:2000143">
    <property type="term" value="P:negative regulation of DNA-templated transcription initiation"/>
    <property type="evidence" value="ECO:0007669"/>
    <property type="project" value="TreeGrafter"/>
</dbReference>
<name>A0A6J7IRZ4_9ZZZZ</name>
<keyword evidence="4" id="KW-0805">Transcription regulation</keyword>
<dbReference type="CDD" id="cd16321">
    <property type="entry name" value="MraZ_C"/>
    <property type="match status" value="1"/>
</dbReference>
<evidence type="ECO:0000256" key="2">
    <source>
        <dbReference type="ARBA" id="ARBA00022490"/>
    </source>
</evidence>
<evidence type="ECO:0000256" key="4">
    <source>
        <dbReference type="ARBA" id="ARBA00023015"/>
    </source>
</evidence>
<keyword evidence="3" id="KW-0677">Repeat</keyword>
<dbReference type="InterPro" id="IPR037914">
    <property type="entry name" value="SpoVT-AbrB_sf"/>
</dbReference>
<dbReference type="InterPro" id="IPR007159">
    <property type="entry name" value="SpoVT-AbrB_dom"/>
</dbReference>
<evidence type="ECO:0000256" key="3">
    <source>
        <dbReference type="ARBA" id="ARBA00022737"/>
    </source>
</evidence>
<dbReference type="GO" id="GO:0003700">
    <property type="term" value="F:DNA-binding transcription factor activity"/>
    <property type="evidence" value="ECO:0007669"/>
    <property type="project" value="InterPro"/>
</dbReference>
<dbReference type="GO" id="GO:0000976">
    <property type="term" value="F:transcription cis-regulatory region binding"/>
    <property type="evidence" value="ECO:0007669"/>
    <property type="project" value="TreeGrafter"/>
</dbReference>
<dbReference type="EMBL" id="CAFBIZ010000069">
    <property type="protein sequence ID" value="CAB4848903.1"/>
    <property type="molecule type" value="Genomic_DNA"/>
</dbReference>
<evidence type="ECO:0000256" key="5">
    <source>
        <dbReference type="ARBA" id="ARBA00023125"/>
    </source>
</evidence>
<dbReference type="PANTHER" id="PTHR34701">
    <property type="entry name" value="TRANSCRIPTIONAL REGULATOR MRAZ"/>
    <property type="match status" value="1"/>
</dbReference>
<evidence type="ECO:0000256" key="1">
    <source>
        <dbReference type="ARBA" id="ARBA00013860"/>
    </source>
</evidence>
<dbReference type="SUPFAM" id="SSF89447">
    <property type="entry name" value="AbrB/MazE/MraZ-like"/>
    <property type="match status" value="1"/>
</dbReference>
<evidence type="ECO:0000313" key="8">
    <source>
        <dbReference type="EMBL" id="CAB4848903.1"/>
    </source>
</evidence>
<gene>
    <name evidence="8" type="ORF">UFOPK3268_00680</name>
    <name evidence="9" type="ORF">UFOPK3752_00561</name>
    <name evidence="10" type="ORF">UFOPK4150_01988</name>
</gene>
<dbReference type="InterPro" id="IPR020603">
    <property type="entry name" value="MraZ_dom"/>
</dbReference>
<evidence type="ECO:0000256" key="6">
    <source>
        <dbReference type="ARBA" id="ARBA00023163"/>
    </source>
</evidence>
<accession>A0A6J7IRZ4</accession>
<evidence type="ECO:0000259" key="7">
    <source>
        <dbReference type="PROSITE" id="PS51740"/>
    </source>
</evidence>
<sequence length="163" mass="18162">MEYLGAHWRKKSSLVAREVVAVFLGTHTPLLDEKNRVILPAKFREALASGLVMTKGQDRCLVIWTREGFTDYAESLRNATQTTEKVRAYTRVLFASAYDDTPDKQGRITIPSTLREYAGLTRDCVVVGADTRIEIWDSGAWDAYLAGTEQSFVDLDGEVVPSG</sequence>
<dbReference type="PROSITE" id="PS51740">
    <property type="entry name" value="SPOVT_ABRB"/>
    <property type="match status" value="2"/>
</dbReference>
<dbReference type="InterPro" id="IPR003444">
    <property type="entry name" value="MraZ"/>
</dbReference>
<dbReference type="Pfam" id="PF02381">
    <property type="entry name" value="MraZ"/>
    <property type="match status" value="2"/>
</dbReference>
<dbReference type="InterPro" id="IPR035642">
    <property type="entry name" value="MraZ_N"/>
</dbReference>
<proteinExistence type="inferred from homology"/>
<evidence type="ECO:0000313" key="9">
    <source>
        <dbReference type="EMBL" id="CAB4933092.1"/>
    </source>
</evidence>
<dbReference type="PANTHER" id="PTHR34701:SF1">
    <property type="entry name" value="TRANSCRIPTIONAL REGULATOR MRAZ"/>
    <property type="match status" value="1"/>
</dbReference>
<dbReference type="Gene3D" id="3.40.1550.20">
    <property type="entry name" value="Transcriptional regulator MraZ domain"/>
    <property type="match status" value="1"/>
</dbReference>
<reference evidence="9" key="1">
    <citation type="submission" date="2020-05" db="EMBL/GenBank/DDBJ databases">
        <authorList>
            <person name="Chiriac C."/>
            <person name="Salcher M."/>
            <person name="Ghai R."/>
            <person name="Kavagutti S V."/>
        </authorList>
    </citation>
    <scope>NUCLEOTIDE SEQUENCE</scope>
</reference>
<feature type="domain" description="SpoVT-AbrB" evidence="7">
    <location>
        <begin position="26"/>
        <end position="68"/>
    </location>
</feature>